<feature type="non-terminal residue" evidence="1">
    <location>
        <position position="1"/>
    </location>
</feature>
<accession>A0ACA9SE63</accession>
<feature type="non-terminal residue" evidence="1">
    <location>
        <position position="43"/>
    </location>
</feature>
<dbReference type="EMBL" id="CAJVQC010115576">
    <property type="protein sequence ID" value="CAG8836727.1"/>
    <property type="molecule type" value="Genomic_DNA"/>
</dbReference>
<evidence type="ECO:0000313" key="2">
    <source>
        <dbReference type="Proteomes" id="UP000789920"/>
    </source>
</evidence>
<protein>
    <submittedName>
        <fullName evidence="1">30921_t:CDS:1</fullName>
    </submittedName>
</protein>
<name>A0ACA9SE63_9GLOM</name>
<sequence>QKVPFSDNETSINILSTKILKGQIDLKFSNLDVPHDWKILAIE</sequence>
<organism evidence="1 2">
    <name type="scientific">Racocetra persica</name>
    <dbReference type="NCBI Taxonomy" id="160502"/>
    <lineage>
        <taxon>Eukaryota</taxon>
        <taxon>Fungi</taxon>
        <taxon>Fungi incertae sedis</taxon>
        <taxon>Mucoromycota</taxon>
        <taxon>Glomeromycotina</taxon>
        <taxon>Glomeromycetes</taxon>
        <taxon>Diversisporales</taxon>
        <taxon>Gigasporaceae</taxon>
        <taxon>Racocetra</taxon>
    </lineage>
</organism>
<gene>
    <name evidence="1" type="ORF">RPERSI_LOCUS30038</name>
</gene>
<keyword evidence="2" id="KW-1185">Reference proteome</keyword>
<dbReference type="Proteomes" id="UP000789920">
    <property type="component" value="Unassembled WGS sequence"/>
</dbReference>
<proteinExistence type="predicted"/>
<comment type="caution">
    <text evidence="1">The sequence shown here is derived from an EMBL/GenBank/DDBJ whole genome shotgun (WGS) entry which is preliminary data.</text>
</comment>
<evidence type="ECO:0000313" key="1">
    <source>
        <dbReference type="EMBL" id="CAG8836727.1"/>
    </source>
</evidence>
<reference evidence="1" key="1">
    <citation type="submission" date="2021-06" db="EMBL/GenBank/DDBJ databases">
        <authorList>
            <person name="Kallberg Y."/>
            <person name="Tangrot J."/>
            <person name="Rosling A."/>
        </authorList>
    </citation>
    <scope>NUCLEOTIDE SEQUENCE</scope>
    <source>
        <strain evidence="1">MA461A</strain>
    </source>
</reference>